<dbReference type="EMBL" id="CP005384">
    <property type="protein sequence ID" value="AGO16716.1"/>
    <property type="molecule type" value="Genomic_DNA"/>
</dbReference>
<protein>
    <recommendedName>
        <fullName evidence="3">Addiction module toxin RelE</fullName>
    </recommendedName>
</protein>
<dbReference type="KEGG" id="hpaz:K756_07860"/>
<gene>
    <name evidence="1" type="ORF">K756_07860</name>
</gene>
<evidence type="ECO:0000313" key="1">
    <source>
        <dbReference type="EMBL" id="AGO16716.1"/>
    </source>
</evidence>
<evidence type="ECO:0008006" key="3">
    <source>
        <dbReference type="Google" id="ProtNLM"/>
    </source>
</evidence>
<dbReference type="AlphaFoldDB" id="A0A806JAN6"/>
<dbReference type="InterPro" id="IPR009387">
    <property type="entry name" value="HigB-2"/>
</dbReference>
<dbReference type="Proteomes" id="UP000014672">
    <property type="component" value="Chromosome"/>
</dbReference>
<sequence length="138" mass="15655">MRIFKSKHFDKFARKERISDDTLRNAINDIENGLIDADLGSGVIKQRLPKQGRGKSKGYRSIIVYKFAEFSLFVYGFDKNDRTNITADEEENFKAAAKTILAFSPEQIQQALDGKAFIEVSNETIQQSGKCSDPRIDE</sequence>
<dbReference type="PIRSF" id="PIRSF018634">
    <property type="entry name" value="UCP018634"/>
    <property type="match status" value="1"/>
</dbReference>
<organism evidence="1 2">
    <name type="scientific">Glaesserella parasuis ZJ0906</name>
    <dbReference type="NCBI Taxonomy" id="1322346"/>
    <lineage>
        <taxon>Bacteria</taxon>
        <taxon>Pseudomonadati</taxon>
        <taxon>Pseudomonadota</taxon>
        <taxon>Gammaproteobacteria</taxon>
        <taxon>Pasteurellales</taxon>
        <taxon>Pasteurellaceae</taxon>
        <taxon>Glaesserella</taxon>
    </lineage>
</organism>
<dbReference type="Pfam" id="PF06296">
    <property type="entry name" value="RelE"/>
    <property type="match status" value="1"/>
</dbReference>
<name>A0A806JAN6_GLAPU</name>
<evidence type="ECO:0000313" key="2">
    <source>
        <dbReference type="Proteomes" id="UP000014672"/>
    </source>
</evidence>
<reference evidence="1 2" key="1">
    <citation type="journal article" date="2013" name="PLoS ONE">
        <title>Complete Genome Analysis of a Haemophilus parasuis Serovar 12 Strain from China.</title>
        <authorList>
            <person name="Li Y."/>
            <person name="Kwok A.H."/>
            <person name="Jiang J."/>
            <person name="Zou Y."/>
            <person name="Zheng F."/>
            <person name="Chen P."/>
            <person name="Hou C."/>
            <person name="Leung F.C."/>
            <person name="Jiang P."/>
        </authorList>
    </citation>
    <scope>NUCLEOTIDE SEQUENCE [LARGE SCALE GENOMIC DNA]</scope>
    <source>
        <strain evidence="1 2">ZJ0906</strain>
    </source>
</reference>
<proteinExistence type="predicted"/>
<accession>A0A806JAN6</accession>